<sequence>MGNRAKARRGRSEDPVFRQRVAIDGVAAFLRKAAAVQPDRGRVAFLCIGTDRSTGDSFGPLVGTLLAQAGWLHVIGTLEDPCDADRYDAMRSAVPEGCMTIAVDACLGKKEEEPGYIVGEGPLFPGQAVGKRLAPAGHYSIAGIVGPKSVKPYWTIQHASLREVLGMARALASAVQAAWDQPEVLSMRLSSIHSQHL</sequence>
<evidence type="ECO:0000313" key="1">
    <source>
        <dbReference type="EMBL" id="NBD23572.1"/>
    </source>
</evidence>
<dbReference type="Pfam" id="PF06866">
    <property type="entry name" value="DUF1256"/>
    <property type="match status" value="1"/>
</dbReference>
<accession>A0ABW9XLR9</accession>
<comment type="caution">
    <text evidence="1">The sequence shown here is derived from an EMBL/GenBank/DDBJ whole genome shotgun (WGS) entry which is preliminary data.</text>
</comment>
<name>A0ABW9XLR9_9BACL</name>
<dbReference type="SUPFAM" id="SSF53163">
    <property type="entry name" value="HybD-like"/>
    <property type="match status" value="1"/>
</dbReference>
<evidence type="ECO:0000313" key="2">
    <source>
        <dbReference type="Proteomes" id="UP000665561"/>
    </source>
</evidence>
<dbReference type="GO" id="GO:0008233">
    <property type="term" value="F:peptidase activity"/>
    <property type="evidence" value="ECO:0007669"/>
    <property type="project" value="UniProtKB-KW"/>
</dbReference>
<protein>
    <submittedName>
        <fullName evidence="1">Spore protease YyaC</fullName>
    </submittedName>
</protein>
<keyword evidence="1" id="KW-0645">Protease</keyword>
<dbReference type="Proteomes" id="UP000665561">
    <property type="component" value="Unassembled WGS sequence"/>
</dbReference>
<dbReference type="InterPro" id="IPR009665">
    <property type="entry name" value="YyaC"/>
</dbReference>
<dbReference type="GO" id="GO:0006508">
    <property type="term" value="P:proteolysis"/>
    <property type="evidence" value="ECO:0007669"/>
    <property type="project" value="UniProtKB-KW"/>
</dbReference>
<dbReference type="RefSeq" id="WP_161742205.1">
    <property type="nucleotide sequence ID" value="NZ_JAAAMV010000003.1"/>
</dbReference>
<keyword evidence="1" id="KW-0378">Hydrolase</keyword>
<reference evidence="1 2" key="1">
    <citation type="submission" date="2020-01" db="EMBL/GenBank/DDBJ databases">
        <title>Paenibacillus soybeanensis sp. nov. isolated from the nodules of soybean (Glycine max(L.) Merr).</title>
        <authorList>
            <person name="Wang H."/>
        </authorList>
    </citation>
    <scope>NUCLEOTIDE SEQUENCE [LARGE SCALE GENOMIC DNA]</scope>
    <source>
        <strain evidence="1 2">T1</strain>
    </source>
</reference>
<dbReference type="NCBIfam" id="TIGR02841">
    <property type="entry name" value="spore_YyaC"/>
    <property type="match status" value="1"/>
</dbReference>
<proteinExistence type="predicted"/>
<organism evidence="1 2">
    <name type="scientific">Paenibacillus glycinis</name>
    <dbReference type="NCBI Taxonomy" id="2697035"/>
    <lineage>
        <taxon>Bacteria</taxon>
        <taxon>Bacillati</taxon>
        <taxon>Bacillota</taxon>
        <taxon>Bacilli</taxon>
        <taxon>Bacillales</taxon>
        <taxon>Paenibacillaceae</taxon>
        <taxon>Paenibacillus</taxon>
    </lineage>
</organism>
<dbReference type="EMBL" id="JAAAMV010000003">
    <property type="protein sequence ID" value="NBD23572.1"/>
    <property type="molecule type" value="Genomic_DNA"/>
</dbReference>
<gene>
    <name evidence="1" type="primary">yyaC</name>
    <name evidence="1" type="ORF">GT019_06780</name>
</gene>
<dbReference type="InterPro" id="IPR023430">
    <property type="entry name" value="Pept_HybD-like_dom_sf"/>
</dbReference>
<keyword evidence="2" id="KW-1185">Reference proteome</keyword>